<dbReference type="InterPro" id="IPR043128">
    <property type="entry name" value="Rev_trsase/Diguanyl_cyclase"/>
</dbReference>
<dbReference type="STRING" id="53326.A0A016V859"/>
<evidence type="ECO:0000256" key="1">
    <source>
        <dbReference type="SAM" id="MobiDB-lite"/>
    </source>
</evidence>
<feature type="domain" description="DUF1758" evidence="3">
    <location>
        <begin position="88"/>
        <end position="242"/>
    </location>
</feature>
<name>A0A016V859_9BILA</name>
<dbReference type="Gene3D" id="3.10.10.10">
    <property type="entry name" value="HIV Type 1 Reverse Transcriptase, subunit A, domain 1"/>
    <property type="match status" value="1"/>
</dbReference>
<dbReference type="PANTHER" id="PTHR47331:SF1">
    <property type="entry name" value="GAG-LIKE PROTEIN"/>
    <property type="match status" value="1"/>
</dbReference>
<reference evidence="5" key="1">
    <citation type="journal article" date="2015" name="Nat. Genet.">
        <title>The genome and transcriptome of the zoonotic hookworm Ancylostoma ceylanicum identify infection-specific gene families.</title>
        <authorList>
            <person name="Schwarz E.M."/>
            <person name="Hu Y."/>
            <person name="Antoshechkin I."/>
            <person name="Miller M.M."/>
            <person name="Sternberg P.W."/>
            <person name="Aroian R.V."/>
        </authorList>
    </citation>
    <scope>NUCLEOTIDE SEQUENCE</scope>
    <source>
        <strain evidence="5">HY135</strain>
    </source>
</reference>
<dbReference type="SUPFAM" id="SSF56672">
    <property type="entry name" value="DNA/RNA polymerases"/>
    <property type="match status" value="1"/>
</dbReference>
<evidence type="ECO:0000313" key="5">
    <source>
        <dbReference type="Proteomes" id="UP000024635"/>
    </source>
</evidence>
<dbReference type="InterPro" id="IPR008737">
    <property type="entry name" value="DUF1758"/>
</dbReference>
<dbReference type="Pfam" id="PF00078">
    <property type="entry name" value="RVT_1"/>
    <property type="match status" value="1"/>
</dbReference>
<dbReference type="Gene3D" id="3.30.70.270">
    <property type="match status" value="1"/>
</dbReference>
<feature type="domain" description="Reverse transcriptase" evidence="2">
    <location>
        <begin position="456"/>
        <end position="581"/>
    </location>
</feature>
<keyword evidence="5" id="KW-1185">Reference proteome</keyword>
<dbReference type="PANTHER" id="PTHR47331">
    <property type="entry name" value="PHD-TYPE DOMAIN-CONTAINING PROTEIN"/>
    <property type="match status" value="1"/>
</dbReference>
<dbReference type="InterPro" id="IPR043502">
    <property type="entry name" value="DNA/RNA_pol_sf"/>
</dbReference>
<dbReference type="CDD" id="cd00303">
    <property type="entry name" value="retropepsin_like"/>
    <property type="match status" value="1"/>
</dbReference>
<dbReference type="EMBL" id="JARK01001351">
    <property type="protein sequence ID" value="EYC23456.1"/>
    <property type="molecule type" value="Genomic_DNA"/>
</dbReference>
<feature type="region of interest" description="Disordered" evidence="1">
    <location>
        <begin position="725"/>
        <end position="745"/>
    </location>
</feature>
<accession>A0A016V859</accession>
<evidence type="ECO:0000259" key="3">
    <source>
        <dbReference type="Pfam" id="PF05585"/>
    </source>
</evidence>
<proteinExistence type="predicted"/>
<dbReference type="SUPFAM" id="SSF50630">
    <property type="entry name" value="Acid proteases"/>
    <property type="match status" value="1"/>
</dbReference>
<dbReference type="AlphaFoldDB" id="A0A016V859"/>
<comment type="caution">
    <text evidence="4">The sequence shown here is derived from an EMBL/GenBank/DDBJ whole genome shotgun (WGS) entry which is preliminary data.</text>
</comment>
<dbReference type="Gene3D" id="2.40.70.10">
    <property type="entry name" value="Acid Proteases"/>
    <property type="match status" value="1"/>
</dbReference>
<dbReference type="Pfam" id="PF05585">
    <property type="entry name" value="DUF1758"/>
    <property type="match status" value="1"/>
</dbReference>
<sequence length="800" mass="91960">MMFCILVPTRLSQCSIDCIYTTPFCRSARTRESRTRSTRDLVFFNRQLSRQSSSEYSILSAIFDSDLTEAALGRAIFTTTLVHRLPQSRTQIDVLIDTGAEISFIDNALAECLHLPVIEEKQIRLHTFGSKEIQSKKCRLVEMNIWDSEGKQHVLKLLTHDVLTQAFKSPKVSNTDIDFLRSLNLSILTHPENALIKPSILLGCDQLWNFMRTDTPPIRLPSGLHLMPTRLGYIISGKQSKEDHEVQQGLQCHPSEISQWNNLWSMTDEDYPQTTTMSSITVNITQEEKDLWDKYWSMDAAGTEEFVGSEREVRATMDQKIWQQFNDTIERREDGYYVRLPWKEHHPPLPDNKALAFKRLVNVWSSLRKDEHLLDKYNEVFQDQLNKNIVEEVDKEEGRQGETIHFIPHQAVLTPQKTTTKLRIVFDASAHYKGCPSLNDVLHRGPVILPSLHGVLLRVRTGRFAVASDVEKAFLQVRLNEADRDATRCLWLRNHKLPPTADNVRTLRFTRVTFGLKCSPFLLAGTTYFHLDQYTDEKELVEEVKRNLYVDNLLLTANTRQETSHFYQRTKCMFQDLNMNLREFTSNDQDLMQFIPAHDRSVNLNPRLLGITWNSSTDQFLLSCKIPKTSPVTKRTVTSAIASVYDPMGWFLPLLFRARVYLQNLWREQCDWDSKLDENQCKEWDEIRDQCDGFEKSLPRFVSPKGDQAILATFADASTNASFSTLPQARYPQRPRTEDKPTLSPPFLRKAAEDRQSCCEVCIPTGDSAAISRGFAGHGMACELNPEILLFDAFANSHQP</sequence>
<organism evidence="4 5">
    <name type="scientific">Ancylostoma ceylanicum</name>
    <dbReference type="NCBI Taxonomy" id="53326"/>
    <lineage>
        <taxon>Eukaryota</taxon>
        <taxon>Metazoa</taxon>
        <taxon>Ecdysozoa</taxon>
        <taxon>Nematoda</taxon>
        <taxon>Chromadorea</taxon>
        <taxon>Rhabditida</taxon>
        <taxon>Rhabditina</taxon>
        <taxon>Rhabditomorpha</taxon>
        <taxon>Strongyloidea</taxon>
        <taxon>Ancylostomatidae</taxon>
        <taxon>Ancylostomatinae</taxon>
        <taxon>Ancylostoma</taxon>
    </lineage>
</organism>
<evidence type="ECO:0000313" key="4">
    <source>
        <dbReference type="EMBL" id="EYC23456.1"/>
    </source>
</evidence>
<dbReference type="Proteomes" id="UP000024635">
    <property type="component" value="Unassembled WGS sequence"/>
</dbReference>
<dbReference type="InterPro" id="IPR021109">
    <property type="entry name" value="Peptidase_aspartic_dom_sf"/>
</dbReference>
<protein>
    <submittedName>
        <fullName evidence="4">Uncharacterized protein</fullName>
    </submittedName>
</protein>
<dbReference type="InterPro" id="IPR000477">
    <property type="entry name" value="RT_dom"/>
</dbReference>
<evidence type="ECO:0000259" key="2">
    <source>
        <dbReference type="Pfam" id="PF00078"/>
    </source>
</evidence>
<dbReference type="OrthoDB" id="5864674at2759"/>
<gene>
    <name evidence="4" type="primary">Acey_s0015.g2655</name>
    <name evidence="4" type="ORF">Y032_0015g2655</name>
</gene>
<dbReference type="Pfam" id="PF05380">
    <property type="entry name" value="Peptidase_A17"/>
    <property type="match status" value="1"/>
</dbReference>
<dbReference type="CDD" id="cd01644">
    <property type="entry name" value="RT_pepA17"/>
    <property type="match status" value="1"/>
</dbReference>
<dbReference type="InterPro" id="IPR008042">
    <property type="entry name" value="Retrotrans_Pao"/>
</dbReference>